<dbReference type="PANTHER" id="PTHR31157:SF1">
    <property type="entry name" value="SCP DOMAIN-CONTAINING PROTEIN"/>
    <property type="match status" value="1"/>
</dbReference>
<keyword evidence="1" id="KW-1133">Transmembrane helix</keyword>
<dbReference type="EMBL" id="JAMPLM010000006">
    <property type="protein sequence ID" value="MEP1058609.1"/>
    <property type="molecule type" value="Genomic_DNA"/>
</dbReference>
<dbReference type="PANTHER" id="PTHR31157">
    <property type="entry name" value="SCP DOMAIN-CONTAINING PROTEIN"/>
    <property type="match status" value="1"/>
</dbReference>
<gene>
    <name evidence="3" type="ORF">NDI38_09175</name>
</gene>
<evidence type="ECO:0000259" key="2">
    <source>
        <dbReference type="Pfam" id="PF00188"/>
    </source>
</evidence>
<dbReference type="Pfam" id="PF00188">
    <property type="entry name" value="CAP"/>
    <property type="match status" value="1"/>
</dbReference>
<reference evidence="3 4" key="1">
    <citation type="submission" date="2022-04" db="EMBL/GenBank/DDBJ databases">
        <title>Positive selection, recombination, and allopatry shape intraspecific diversity of widespread and dominant cyanobacteria.</title>
        <authorList>
            <person name="Wei J."/>
            <person name="Shu W."/>
            <person name="Hu C."/>
        </authorList>
    </citation>
    <scope>NUCLEOTIDE SEQUENCE [LARGE SCALE GENOMIC DNA]</scope>
    <source>
        <strain evidence="3 4">AS-A4</strain>
    </source>
</reference>
<keyword evidence="1" id="KW-0812">Transmembrane</keyword>
<name>A0ABV0KH94_9CYAN</name>
<evidence type="ECO:0000256" key="1">
    <source>
        <dbReference type="SAM" id="Phobius"/>
    </source>
</evidence>
<protein>
    <submittedName>
        <fullName evidence="3">CAP domain-containing protein</fullName>
    </submittedName>
</protein>
<dbReference type="RefSeq" id="WP_190447263.1">
    <property type="nucleotide sequence ID" value="NZ_JAMPLM010000006.1"/>
</dbReference>
<dbReference type="Gene3D" id="3.40.33.10">
    <property type="entry name" value="CAP"/>
    <property type="match status" value="1"/>
</dbReference>
<accession>A0ABV0KH94</accession>
<comment type="caution">
    <text evidence="3">The sequence shown here is derived from an EMBL/GenBank/DDBJ whole genome shotgun (WGS) entry which is preliminary data.</text>
</comment>
<evidence type="ECO:0000313" key="3">
    <source>
        <dbReference type="EMBL" id="MEP1058609.1"/>
    </source>
</evidence>
<keyword evidence="1" id="KW-0472">Membrane</keyword>
<dbReference type="CDD" id="cd05379">
    <property type="entry name" value="CAP_bacterial"/>
    <property type="match status" value="1"/>
</dbReference>
<feature type="domain" description="SCP" evidence="2">
    <location>
        <begin position="76"/>
        <end position="190"/>
    </location>
</feature>
<feature type="transmembrane region" description="Helical" evidence="1">
    <location>
        <begin position="20"/>
        <end position="36"/>
    </location>
</feature>
<organism evidence="3 4">
    <name type="scientific">Stenomitos frigidus AS-A4</name>
    <dbReference type="NCBI Taxonomy" id="2933935"/>
    <lineage>
        <taxon>Bacteria</taxon>
        <taxon>Bacillati</taxon>
        <taxon>Cyanobacteriota</taxon>
        <taxon>Cyanophyceae</taxon>
        <taxon>Leptolyngbyales</taxon>
        <taxon>Leptolyngbyaceae</taxon>
        <taxon>Stenomitos</taxon>
    </lineage>
</organism>
<dbReference type="InterPro" id="IPR035940">
    <property type="entry name" value="CAP_sf"/>
</dbReference>
<dbReference type="SUPFAM" id="SSF55797">
    <property type="entry name" value="PR-1-like"/>
    <property type="match status" value="1"/>
</dbReference>
<proteinExistence type="predicted"/>
<evidence type="ECO:0000313" key="4">
    <source>
        <dbReference type="Proteomes" id="UP001476950"/>
    </source>
</evidence>
<sequence>MKRTYRRKADGKNWSTVRRYILLIVLMVMTSLYYARESYYFDNGKGGQDWRIGQPKVSLLTANTARSLPQLRQFALTLVNRDRQINGLPPLVEDPLLSQAAQQHSQDMLTRHYFAHVSPEGKTPTDRFVQLGGKGEVGENIAHQTGALGIRLNYGLLERLQKGWMYSEGHRQNLLKRYYTRFGYGIVIDPLSGQMYAAQEFALPAP</sequence>
<dbReference type="InterPro" id="IPR014044">
    <property type="entry name" value="CAP_dom"/>
</dbReference>
<keyword evidence="4" id="KW-1185">Reference proteome</keyword>
<dbReference type="Proteomes" id="UP001476950">
    <property type="component" value="Unassembled WGS sequence"/>
</dbReference>